<dbReference type="AlphaFoldDB" id="A0A8J2SDG4"/>
<organism evidence="7 8">
    <name type="scientific">Pelagomonas calceolata</name>
    <dbReference type="NCBI Taxonomy" id="35677"/>
    <lineage>
        <taxon>Eukaryota</taxon>
        <taxon>Sar</taxon>
        <taxon>Stramenopiles</taxon>
        <taxon>Ochrophyta</taxon>
        <taxon>Pelagophyceae</taxon>
        <taxon>Pelagomonadales</taxon>
        <taxon>Pelagomonadaceae</taxon>
        <taxon>Pelagomonas</taxon>
    </lineage>
</organism>
<evidence type="ECO:0000256" key="4">
    <source>
        <dbReference type="SAM" id="Phobius"/>
    </source>
</evidence>
<keyword evidence="3" id="KW-0012">Acyltransferase</keyword>
<dbReference type="PANTHER" id="PTHR11877">
    <property type="entry name" value="HYDROXYMETHYLGLUTARYL-COA SYNTHASE"/>
    <property type="match status" value="1"/>
</dbReference>
<accession>A0A8J2SDG4</accession>
<dbReference type="InterPro" id="IPR012328">
    <property type="entry name" value="Chalcone/stilbene_synt_C"/>
</dbReference>
<dbReference type="PANTHER" id="PTHR11877:SF46">
    <property type="entry name" value="TYPE III POLYKETIDE SYNTHASE A"/>
    <property type="match status" value="1"/>
</dbReference>
<dbReference type="EMBL" id="CAKKNE010000001">
    <property type="protein sequence ID" value="CAH0365549.1"/>
    <property type="molecule type" value="Genomic_DNA"/>
</dbReference>
<dbReference type="OrthoDB" id="1558779at2759"/>
<keyword evidence="4" id="KW-0812">Transmembrane</keyword>
<evidence type="ECO:0000259" key="6">
    <source>
        <dbReference type="Pfam" id="PF02797"/>
    </source>
</evidence>
<evidence type="ECO:0008006" key="9">
    <source>
        <dbReference type="Google" id="ProtNLM"/>
    </source>
</evidence>
<proteinExistence type="inferred from homology"/>
<evidence type="ECO:0000256" key="2">
    <source>
        <dbReference type="ARBA" id="ARBA00022679"/>
    </source>
</evidence>
<sequence>MDTMETIEVASGLSIELKLCVAAIVVLATMLVLTMAAPKKEQKLIPTIMGMATGNPPYRASQEQALQVAESCPECTSIKPVLARIYGNSRIDYRYMAVPDFTPEQRLEGDDNFFDDDLNFRMPVEKRLDKFREVAVPLVTDVCARALKDAGVQASEIGKLVVVSSTGFLGPGLDCSLIKTLGLERSVDRSLIGFMGCAAAMNGFRVANDYAASHPGKLALMVCVEISSVHTTFDDNVNDAILHAIFADGCAAAVISGEKPGSAKAKGKFGIVDTHGWLMEGTEDGITLSINENGISCILSKYLPQYIAKNMGGYVESFLGMHNLQKSDMDFWAIHPGGRRIIEEAQNGLGLSEEQAKYSWNVLSNYGNMLSPSVMFVLELILNDHKKALAKGERGLKQGIAFSFSPGVGAEGVLIKVM</sequence>
<keyword evidence="4" id="KW-1133">Transmembrane helix</keyword>
<keyword evidence="8" id="KW-1185">Reference proteome</keyword>
<comment type="caution">
    <text evidence="7">The sequence shown here is derived from an EMBL/GenBank/DDBJ whole genome shotgun (WGS) entry which is preliminary data.</text>
</comment>
<evidence type="ECO:0000256" key="3">
    <source>
        <dbReference type="RuleBase" id="RU003633"/>
    </source>
</evidence>
<protein>
    <recommendedName>
        <fullName evidence="9">Chalcone synthase</fullName>
    </recommendedName>
</protein>
<gene>
    <name evidence="7" type="ORF">PECAL_1P19950</name>
</gene>
<dbReference type="GO" id="GO:0016747">
    <property type="term" value="F:acyltransferase activity, transferring groups other than amino-acyl groups"/>
    <property type="evidence" value="ECO:0007669"/>
    <property type="project" value="InterPro"/>
</dbReference>
<name>A0A8J2SDG4_9STRA</name>
<dbReference type="GO" id="GO:0030639">
    <property type="term" value="P:polyketide biosynthetic process"/>
    <property type="evidence" value="ECO:0007669"/>
    <property type="project" value="TreeGrafter"/>
</dbReference>
<evidence type="ECO:0000313" key="7">
    <source>
        <dbReference type="EMBL" id="CAH0365549.1"/>
    </source>
</evidence>
<dbReference type="Pfam" id="PF02797">
    <property type="entry name" value="Chal_sti_synt_C"/>
    <property type="match status" value="1"/>
</dbReference>
<feature type="domain" description="Chalcone/stilbene synthase N-terminal" evidence="5">
    <location>
        <begin position="47"/>
        <end position="256"/>
    </location>
</feature>
<dbReference type="PIRSF" id="PIRSF000451">
    <property type="entry name" value="PKS_III"/>
    <property type="match status" value="1"/>
</dbReference>
<feature type="domain" description="Chalcone/stilbene synthase C-terminal" evidence="6">
    <location>
        <begin position="279"/>
        <end position="416"/>
    </location>
</feature>
<dbReference type="InterPro" id="IPR001099">
    <property type="entry name" value="Chalcone/stilbene_synt_N"/>
</dbReference>
<keyword evidence="2 3" id="KW-0808">Transferase</keyword>
<feature type="transmembrane region" description="Helical" evidence="4">
    <location>
        <begin position="12"/>
        <end position="33"/>
    </location>
</feature>
<dbReference type="Proteomes" id="UP000789595">
    <property type="component" value="Unassembled WGS sequence"/>
</dbReference>
<dbReference type="InterPro" id="IPR016039">
    <property type="entry name" value="Thiolase-like"/>
</dbReference>
<dbReference type="Pfam" id="PF00195">
    <property type="entry name" value="Chal_sti_synt_N"/>
    <property type="match status" value="1"/>
</dbReference>
<dbReference type="InterPro" id="IPR011141">
    <property type="entry name" value="Polyketide_synthase_type-III"/>
</dbReference>
<keyword evidence="4" id="KW-0472">Membrane</keyword>
<reference evidence="7" key="1">
    <citation type="submission" date="2021-11" db="EMBL/GenBank/DDBJ databases">
        <authorList>
            <consortium name="Genoscope - CEA"/>
            <person name="William W."/>
        </authorList>
    </citation>
    <scope>NUCLEOTIDE SEQUENCE</scope>
</reference>
<comment type="similarity">
    <text evidence="1 3">Belongs to the thiolase-like superfamily. Chalcone/stilbene synthases family.</text>
</comment>
<evidence type="ECO:0000313" key="8">
    <source>
        <dbReference type="Proteomes" id="UP000789595"/>
    </source>
</evidence>
<dbReference type="SUPFAM" id="SSF53901">
    <property type="entry name" value="Thiolase-like"/>
    <property type="match status" value="1"/>
</dbReference>
<evidence type="ECO:0000256" key="1">
    <source>
        <dbReference type="ARBA" id="ARBA00005531"/>
    </source>
</evidence>
<dbReference type="Gene3D" id="3.40.47.10">
    <property type="match status" value="2"/>
</dbReference>
<dbReference type="CDD" id="cd00831">
    <property type="entry name" value="CHS_like"/>
    <property type="match status" value="1"/>
</dbReference>
<evidence type="ECO:0000259" key="5">
    <source>
        <dbReference type="Pfam" id="PF00195"/>
    </source>
</evidence>